<dbReference type="AlphaFoldDB" id="A0A1H6XW15"/>
<feature type="domain" description="NodB homology" evidence="4">
    <location>
        <begin position="35"/>
        <end position="148"/>
    </location>
</feature>
<dbReference type="EMBL" id="FNZH01000003">
    <property type="protein sequence ID" value="SEJ29050.1"/>
    <property type="molecule type" value="Genomic_DNA"/>
</dbReference>
<dbReference type="GO" id="GO:0016810">
    <property type="term" value="F:hydrolase activity, acting on carbon-nitrogen (but not peptide) bonds"/>
    <property type="evidence" value="ECO:0007669"/>
    <property type="project" value="InterPro"/>
</dbReference>
<organism evidence="5 6">
    <name type="scientific">Cyclobacterium xiamenense</name>
    <dbReference type="NCBI Taxonomy" id="1297121"/>
    <lineage>
        <taxon>Bacteria</taxon>
        <taxon>Pseudomonadati</taxon>
        <taxon>Bacteroidota</taxon>
        <taxon>Cytophagia</taxon>
        <taxon>Cytophagales</taxon>
        <taxon>Cyclobacteriaceae</taxon>
        <taxon>Cyclobacterium</taxon>
    </lineage>
</organism>
<sequence>MLHSPKILLSCLLSFLLLLPGVRAQDSPFPWPEGKKMALSLSFDDARASNPKTGIPILNKHDLLATFFVLPEAITADLTGWQMAVEQGHEMANHSYVHPCSGNFTWSRDRALENYTLDRMETELMRANQAVYERLGVMPSVYAYPCGQKFIGRGTHTQSLVPLISKKFLAGRGWLDEAAADPWYADLAQLPGVKMDDTDFESLLPMIEQSAANGHWLILAGHETGTSGAQTTRLDFLEELAQYVNDPANGIWVAPIGTIAQYVKATRERLLDTINQPGLVRSDQYGRLQLTAETGKGTGPDIQYMPEWKAFGWFTEKDQVTWEMDVPETAIYQVWLDWSVSDEEAGKEYLLSVSGQQLRGRVERSGSWETFQQKALGTVRLNKGYQTLTFRSANPDEKGPLLDLRTIRLTPVD</sequence>
<evidence type="ECO:0000256" key="2">
    <source>
        <dbReference type="ARBA" id="ARBA00022801"/>
    </source>
</evidence>
<name>A0A1H6XW15_9BACT</name>
<evidence type="ECO:0000313" key="6">
    <source>
        <dbReference type="Proteomes" id="UP000199403"/>
    </source>
</evidence>
<dbReference type="GO" id="GO:0005975">
    <property type="term" value="P:carbohydrate metabolic process"/>
    <property type="evidence" value="ECO:0007669"/>
    <property type="project" value="InterPro"/>
</dbReference>
<gene>
    <name evidence="5" type="ORF">SAMN05192553_10356</name>
</gene>
<feature type="chain" id="PRO_5011702972" evidence="3">
    <location>
        <begin position="25"/>
        <end position="413"/>
    </location>
</feature>
<dbReference type="Gene3D" id="3.20.20.370">
    <property type="entry name" value="Glycoside hydrolase/deacetylase"/>
    <property type="match status" value="1"/>
</dbReference>
<dbReference type="InterPro" id="IPR050248">
    <property type="entry name" value="Polysacc_deacetylase_ArnD"/>
</dbReference>
<dbReference type="Gene3D" id="2.60.120.260">
    <property type="entry name" value="Galactose-binding domain-like"/>
    <property type="match status" value="1"/>
</dbReference>
<keyword evidence="2" id="KW-0378">Hydrolase</keyword>
<dbReference type="GO" id="GO:0046872">
    <property type="term" value="F:metal ion binding"/>
    <property type="evidence" value="ECO:0007669"/>
    <property type="project" value="UniProtKB-KW"/>
</dbReference>
<keyword evidence="6" id="KW-1185">Reference proteome</keyword>
<dbReference type="InterPro" id="IPR002509">
    <property type="entry name" value="NODB_dom"/>
</dbReference>
<evidence type="ECO:0000313" key="5">
    <source>
        <dbReference type="EMBL" id="SEJ29050.1"/>
    </source>
</evidence>
<evidence type="ECO:0000256" key="3">
    <source>
        <dbReference type="SAM" id="SignalP"/>
    </source>
</evidence>
<keyword evidence="3" id="KW-0732">Signal</keyword>
<proteinExistence type="predicted"/>
<dbReference type="InterPro" id="IPR011330">
    <property type="entry name" value="Glyco_hydro/deAcase_b/a-brl"/>
</dbReference>
<evidence type="ECO:0000256" key="1">
    <source>
        <dbReference type="ARBA" id="ARBA00022723"/>
    </source>
</evidence>
<dbReference type="InterPro" id="IPR008979">
    <property type="entry name" value="Galactose-bd-like_sf"/>
</dbReference>
<dbReference type="SUPFAM" id="SSF88713">
    <property type="entry name" value="Glycoside hydrolase/deacetylase"/>
    <property type="match status" value="1"/>
</dbReference>
<protein>
    <submittedName>
        <fullName evidence="5">Polysaccharide deacetylase</fullName>
    </submittedName>
</protein>
<dbReference type="Pfam" id="PF01522">
    <property type="entry name" value="Polysacc_deac_1"/>
    <property type="match status" value="1"/>
</dbReference>
<dbReference type="PANTHER" id="PTHR10587:SF133">
    <property type="entry name" value="CHITIN DEACETYLASE 1-RELATED"/>
    <property type="match status" value="1"/>
</dbReference>
<dbReference type="STRING" id="1416801.SAMN05192553_10356"/>
<dbReference type="SUPFAM" id="SSF49785">
    <property type="entry name" value="Galactose-binding domain-like"/>
    <property type="match status" value="1"/>
</dbReference>
<dbReference type="Proteomes" id="UP000199403">
    <property type="component" value="Unassembled WGS sequence"/>
</dbReference>
<dbReference type="PANTHER" id="PTHR10587">
    <property type="entry name" value="GLYCOSYL TRANSFERASE-RELATED"/>
    <property type="match status" value="1"/>
</dbReference>
<keyword evidence="1" id="KW-0479">Metal-binding</keyword>
<dbReference type="GO" id="GO:0016020">
    <property type="term" value="C:membrane"/>
    <property type="evidence" value="ECO:0007669"/>
    <property type="project" value="TreeGrafter"/>
</dbReference>
<evidence type="ECO:0000259" key="4">
    <source>
        <dbReference type="Pfam" id="PF01522"/>
    </source>
</evidence>
<dbReference type="OrthoDB" id="9806342at2"/>
<accession>A0A1H6XW15</accession>
<dbReference type="RefSeq" id="WP_092172998.1">
    <property type="nucleotide sequence ID" value="NZ_FNZH01000003.1"/>
</dbReference>
<reference evidence="6" key="1">
    <citation type="submission" date="2016-10" db="EMBL/GenBank/DDBJ databases">
        <authorList>
            <person name="Varghese N."/>
            <person name="Submissions S."/>
        </authorList>
    </citation>
    <scope>NUCLEOTIDE SEQUENCE [LARGE SCALE GENOMIC DNA]</scope>
    <source>
        <strain evidence="6">IBRC-M 10761</strain>
    </source>
</reference>
<feature type="signal peptide" evidence="3">
    <location>
        <begin position="1"/>
        <end position="24"/>
    </location>
</feature>